<feature type="binding site" evidence="15">
    <location>
        <position position="90"/>
    </location>
    <ligand>
        <name>Ca(2+)</name>
        <dbReference type="ChEBI" id="CHEBI:29108"/>
        <label>1</label>
    </ligand>
</feature>
<dbReference type="PRINTS" id="PR00458">
    <property type="entry name" value="PEROXIDASE"/>
</dbReference>
<gene>
    <name evidence="20" type="ORF">Cgig2_011391</name>
</gene>
<dbReference type="GO" id="GO:0042744">
    <property type="term" value="P:hydrogen peroxide catabolic process"/>
    <property type="evidence" value="ECO:0007669"/>
    <property type="project" value="UniProtKB-KW"/>
</dbReference>
<dbReference type="EMBL" id="JAKOGI010000027">
    <property type="protein sequence ID" value="KAJ8448770.1"/>
    <property type="molecule type" value="Genomic_DNA"/>
</dbReference>
<feature type="disulfide bond" evidence="17">
    <location>
        <begin position="49"/>
        <end position="131"/>
    </location>
</feature>
<feature type="binding site" evidence="15">
    <location>
        <position position="101"/>
    </location>
    <ligand>
        <name>Ca(2+)</name>
        <dbReference type="ChEBI" id="CHEBI:29108"/>
        <label>1</label>
    </ligand>
</feature>
<dbReference type="Proteomes" id="UP001153076">
    <property type="component" value="Unassembled WGS sequence"/>
</dbReference>
<keyword evidence="21" id="KW-1185">Reference proteome</keyword>
<keyword evidence="9 18" id="KW-0560">Oxidoreductase</keyword>
<feature type="binding site" evidence="15">
    <location>
        <position position="210"/>
    </location>
    <ligand>
        <name>Ca(2+)</name>
        <dbReference type="ChEBI" id="CHEBI:29108"/>
        <label>2</label>
    </ligand>
</feature>
<feature type="site" description="Transition state stabilizer" evidence="16">
    <location>
        <position position="76"/>
    </location>
</feature>
<evidence type="ECO:0000313" key="21">
    <source>
        <dbReference type="Proteomes" id="UP001153076"/>
    </source>
</evidence>
<dbReference type="GO" id="GO:0046872">
    <property type="term" value="F:metal ion binding"/>
    <property type="evidence" value="ECO:0007669"/>
    <property type="project" value="UniProtKB-UniRule"/>
</dbReference>
<feature type="binding site" evidence="15">
    <location>
        <position position="261"/>
    </location>
    <ligand>
        <name>Ca(2+)</name>
        <dbReference type="ChEBI" id="CHEBI:29108"/>
        <label>2</label>
    </ligand>
</feature>
<feature type="binding site" evidence="14">
    <location>
        <position position="179"/>
    </location>
    <ligand>
        <name>substrate</name>
    </ligand>
</feature>
<evidence type="ECO:0000256" key="1">
    <source>
        <dbReference type="ARBA" id="ARBA00000189"/>
    </source>
</evidence>
<keyword evidence="15 18" id="KW-0106">Calcium</keyword>
<dbReference type="InterPro" id="IPR010255">
    <property type="entry name" value="Haem_peroxidase_sf"/>
</dbReference>
<keyword evidence="6 18" id="KW-0575">Peroxidase</keyword>
<evidence type="ECO:0000256" key="7">
    <source>
        <dbReference type="ARBA" id="ARBA00022617"/>
    </source>
</evidence>
<comment type="catalytic activity">
    <reaction evidence="1 18">
        <text>2 a phenolic donor + H2O2 = 2 a phenolic radical donor + 2 H2O</text>
        <dbReference type="Rhea" id="RHEA:56136"/>
        <dbReference type="ChEBI" id="CHEBI:15377"/>
        <dbReference type="ChEBI" id="CHEBI:16240"/>
        <dbReference type="ChEBI" id="CHEBI:139520"/>
        <dbReference type="ChEBI" id="CHEBI:139521"/>
        <dbReference type="EC" id="1.11.1.7"/>
    </reaction>
</comment>
<evidence type="ECO:0000256" key="5">
    <source>
        <dbReference type="ARBA" id="ARBA00022525"/>
    </source>
</evidence>
<evidence type="ECO:0000256" key="17">
    <source>
        <dbReference type="PIRSR" id="PIRSR600823-5"/>
    </source>
</evidence>
<comment type="caution">
    <text evidence="20">The sequence shown here is derived from an EMBL/GenBank/DDBJ whole genome shotgun (WGS) entry which is preliminary data.</text>
</comment>
<dbReference type="PROSITE" id="PS00435">
    <property type="entry name" value="PEROXIDASE_1"/>
    <property type="match status" value="1"/>
</dbReference>
<evidence type="ECO:0000256" key="8">
    <source>
        <dbReference type="ARBA" id="ARBA00022723"/>
    </source>
</evidence>
<dbReference type="PROSITE" id="PS00436">
    <property type="entry name" value="PEROXIDASE_2"/>
    <property type="match status" value="1"/>
</dbReference>
<dbReference type="PROSITE" id="PS50873">
    <property type="entry name" value="PEROXIDASE_4"/>
    <property type="match status" value="1"/>
</dbReference>
<reference evidence="20" key="1">
    <citation type="submission" date="2022-04" db="EMBL/GenBank/DDBJ databases">
        <title>Carnegiea gigantea Genome sequencing and assembly v2.</title>
        <authorList>
            <person name="Copetti D."/>
            <person name="Sanderson M.J."/>
            <person name="Burquez A."/>
            <person name="Wojciechowski M.F."/>
        </authorList>
    </citation>
    <scope>NUCLEOTIDE SEQUENCE</scope>
    <source>
        <strain evidence="20">SGP5-SGP5p</strain>
        <tissue evidence="20">Aerial part</tissue>
    </source>
</reference>
<dbReference type="PANTHER" id="PTHR31517:SF48">
    <property type="entry name" value="PEROXIDASE 16-RELATED"/>
    <property type="match status" value="1"/>
</dbReference>
<dbReference type="FunFam" id="1.10.420.10:FF:000001">
    <property type="entry name" value="Peroxidase"/>
    <property type="match status" value="1"/>
</dbReference>
<evidence type="ECO:0000256" key="12">
    <source>
        <dbReference type="ARBA" id="ARBA00023324"/>
    </source>
</evidence>
<evidence type="ECO:0000256" key="2">
    <source>
        <dbReference type="ARBA" id="ARBA00002322"/>
    </source>
</evidence>
<comment type="similarity">
    <text evidence="3">Belongs to the peroxidase family. Ascorbate peroxidase subfamily.</text>
</comment>
<evidence type="ECO:0000256" key="16">
    <source>
        <dbReference type="PIRSR" id="PIRSR600823-4"/>
    </source>
</evidence>
<feature type="active site" description="Proton acceptor" evidence="13">
    <location>
        <position position="80"/>
    </location>
</feature>
<comment type="cofactor">
    <cofactor evidence="15 18">
        <name>Ca(2+)</name>
        <dbReference type="ChEBI" id="CHEBI:29108"/>
    </cofactor>
    <text evidence="15 18">Binds 2 calcium ions per subunit.</text>
</comment>
<dbReference type="InterPro" id="IPR000823">
    <property type="entry name" value="Peroxidase_pln"/>
</dbReference>
<feature type="binding site" evidence="15">
    <location>
        <position position="86"/>
    </location>
    <ligand>
        <name>Ca(2+)</name>
        <dbReference type="ChEBI" id="CHEBI:29108"/>
        <label>1</label>
    </ligand>
</feature>
<dbReference type="InterPro" id="IPR019794">
    <property type="entry name" value="Peroxidases_AS"/>
</dbReference>
<feature type="binding site" evidence="15">
    <location>
        <position position="264"/>
    </location>
    <ligand>
        <name>Ca(2+)</name>
        <dbReference type="ChEBI" id="CHEBI:29108"/>
        <label>2</label>
    </ligand>
</feature>
<feature type="binding site" description="axial binding residue" evidence="15">
    <location>
        <position position="209"/>
    </location>
    <ligand>
        <name>heme b</name>
        <dbReference type="ChEBI" id="CHEBI:60344"/>
    </ligand>
    <ligandPart>
        <name>Fe</name>
        <dbReference type="ChEBI" id="CHEBI:18248"/>
    </ligandPart>
</feature>
<proteinExistence type="inferred from homology"/>
<organism evidence="20 21">
    <name type="scientific">Carnegiea gigantea</name>
    <dbReference type="NCBI Taxonomy" id="171969"/>
    <lineage>
        <taxon>Eukaryota</taxon>
        <taxon>Viridiplantae</taxon>
        <taxon>Streptophyta</taxon>
        <taxon>Embryophyta</taxon>
        <taxon>Tracheophyta</taxon>
        <taxon>Spermatophyta</taxon>
        <taxon>Magnoliopsida</taxon>
        <taxon>eudicotyledons</taxon>
        <taxon>Gunneridae</taxon>
        <taxon>Pentapetalae</taxon>
        <taxon>Caryophyllales</taxon>
        <taxon>Cactineae</taxon>
        <taxon>Cactaceae</taxon>
        <taxon>Cactoideae</taxon>
        <taxon>Echinocereeae</taxon>
        <taxon>Carnegiea</taxon>
    </lineage>
</organism>
<evidence type="ECO:0000256" key="9">
    <source>
        <dbReference type="ARBA" id="ARBA00023002"/>
    </source>
</evidence>
<keyword evidence="8 15" id="KW-0479">Metal-binding</keyword>
<comment type="cofactor">
    <cofactor evidence="15 18">
        <name>heme b</name>
        <dbReference type="ChEBI" id="CHEBI:60344"/>
    </cofactor>
    <text evidence="15 18">Binds 1 heme b (iron(II)-protoporphyrin IX) group per subunit.</text>
</comment>
<feature type="binding site" evidence="15">
    <location>
        <position position="88"/>
    </location>
    <ligand>
        <name>Ca(2+)</name>
        <dbReference type="ChEBI" id="CHEBI:29108"/>
        <label>1</label>
    </ligand>
</feature>
<comment type="similarity">
    <text evidence="18">Belongs to the peroxidase family. Classical plant (class III) peroxidase subfamily.</text>
</comment>
<evidence type="ECO:0000256" key="3">
    <source>
        <dbReference type="ARBA" id="ARBA00006873"/>
    </source>
</evidence>
<dbReference type="InterPro" id="IPR002016">
    <property type="entry name" value="Haem_peroxidase"/>
</dbReference>
<evidence type="ECO:0000256" key="4">
    <source>
        <dbReference type="ARBA" id="ARBA00012313"/>
    </source>
</evidence>
<evidence type="ECO:0000256" key="14">
    <source>
        <dbReference type="PIRSR" id="PIRSR600823-2"/>
    </source>
</evidence>
<feature type="disulfide bond" evidence="17">
    <location>
        <begin position="82"/>
        <end position="87"/>
    </location>
</feature>
<dbReference type="InterPro" id="IPR033905">
    <property type="entry name" value="Secretory_peroxidase"/>
</dbReference>
<dbReference type="OrthoDB" id="2113341at2759"/>
<feature type="binding site" evidence="15">
    <location>
        <position position="81"/>
    </location>
    <ligand>
        <name>Ca(2+)</name>
        <dbReference type="ChEBI" id="CHEBI:29108"/>
        <label>1</label>
    </ligand>
</feature>
<dbReference type="CDD" id="cd00693">
    <property type="entry name" value="secretory_peroxidase"/>
    <property type="match status" value="1"/>
</dbReference>
<dbReference type="EC" id="1.11.1.7" evidence="4 18"/>
<dbReference type="FunFam" id="1.10.520.10:FF:000008">
    <property type="entry name" value="Peroxidase"/>
    <property type="match status" value="1"/>
</dbReference>
<dbReference type="GO" id="GO:0020037">
    <property type="term" value="F:heme binding"/>
    <property type="evidence" value="ECO:0007669"/>
    <property type="project" value="UniProtKB-UniRule"/>
</dbReference>
<evidence type="ECO:0000256" key="11">
    <source>
        <dbReference type="ARBA" id="ARBA00023157"/>
    </source>
</evidence>
<evidence type="ECO:0000256" key="6">
    <source>
        <dbReference type="ARBA" id="ARBA00022559"/>
    </source>
</evidence>
<dbReference type="InterPro" id="IPR019793">
    <property type="entry name" value="Peroxidases_heam-ligand_BS"/>
</dbReference>
<dbReference type="PRINTS" id="PR00461">
    <property type="entry name" value="PLPEROXIDASE"/>
</dbReference>
<evidence type="ECO:0000256" key="18">
    <source>
        <dbReference type="RuleBase" id="RU362060"/>
    </source>
</evidence>
<dbReference type="GO" id="GO:0005576">
    <property type="term" value="C:extracellular region"/>
    <property type="evidence" value="ECO:0007669"/>
    <property type="project" value="UniProtKB-SubCell"/>
</dbReference>
<keyword evidence="10 15" id="KW-0408">Iron</keyword>
<accession>A0A9Q1QQM6</accession>
<dbReference type="GO" id="GO:0140825">
    <property type="term" value="F:lactoperoxidase activity"/>
    <property type="evidence" value="ECO:0007669"/>
    <property type="project" value="UniProtKB-EC"/>
</dbReference>
<feature type="domain" description="Plant heme peroxidase family profile" evidence="19">
    <location>
        <begin position="39"/>
        <end position="341"/>
    </location>
</feature>
<evidence type="ECO:0000256" key="10">
    <source>
        <dbReference type="ARBA" id="ARBA00023004"/>
    </source>
</evidence>
<dbReference type="GO" id="GO:0006979">
    <property type="term" value="P:response to oxidative stress"/>
    <property type="evidence" value="ECO:0007669"/>
    <property type="project" value="UniProtKB-UniRule"/>
</dbReference>
<keyword evidence="12 18" id="KW-0376">Hydrogen peroxide</keyword>
<dbReference type="Gene3D" id="1.10.420.10">
    <property type="entry name" value="Peroxidase, domain 2"/>
    <property type="match status" value="1"/>
</dbReference>
<evidence type="ECO:0000256" key="15">
    <source>
        <dbReference type="PIRSR" id="PIRSR600823-3"/>
    </source>
</evidence>
<dbReference type="SUPFAM" id="SSF48113">
    <property type="entry name" value="Heme-dependent peroxidases"/>
    <property type="match status" value="1"/>
</dbReference>
<keyword evidence="7 18" id="KW-0349">Heme</keyword>
<sequence length="341" mass="37688">METSLHWHRTSIIKDLSFFLLVLESLLLFLSLPNCCFAQLKRDYYRDSCPNVESIVRNAVEKKLQETFVTAPATLRLFFHDCFIQGCDASVILASPSGDAEKDAPDDLSLAGDGFDTVIRAKAAVDSVPGCKNNVSCADILALATRDVIVLSGGPNYDVELGRRDGRQSTKASVDHHLPLANFSYKNLEDMFASHGLSQVDLIALSGAHTIGFSHCSQFSKRIYDFSNKSSIDPTLDQEYARQLQQACPRNVDPRIAVPMDPTTPLKFDNEFYKNLLQGKALLASDQALLATRKSRRVVTAFASNSSLFEQVFVASITRLGRVGVKTGNQGEIRRDCRMVN</sequence>
<protein>
    <recommendedName>
        <fullName evidence="4 18">Peroxidase</fullName>
        <ecNumber evidence="4 18">1.11.1.7</ecNumber>
    </recommendedName>
</protein>
<comment type="subcellular location">
    <subcellularLocation>
        <location evidence="18">Secreted</location>
    </subcellularLocation>
</comment>
<feature type="binding site" evidence="15">
    <location>
        <position position="269"/>
    </location>
    <ligand>
        <name>Ca(2+)</name>
        <dbReference type="ChEBI" id="CHEBI:29108"/>
        <label>2</label>
    </ligand>
</feature>
<dbReference type="Gene3D" id="1.10.520.10">
    <property type="match status" value="1"/>
</dbReference>
<dbReference type="Pfam" id="PF00141">
    <property type="entry name" value="peroxidase"/>
    <property type="match status" value="1"/>
</dbReference>
<evidence type="ECO:0000256" key="13">
    <source>
        <dbReference type="PIRSR" id="PIRSR600823-1"/>
    </source>
</evidence>
<feature type="disulfide bond" evidence="17">
    <location>
        <begin position="137"/>
        <end position="337"/>
    </location>
</feature>
<name>A0A9Q1QQM6_9CARY</name>
<keyword evidence="5 18" id="KW-0964">Secreted</keyword>
<dbReference type="AlphaFoldDB" id="A0A9Q1QQM6"/>
<feature type="disulfide bond" evidence="17">
    <location>
        <begin position="216"/>
        <end position="248"/>
    </location>
</feature>
<keyword evidence="11 17" id="KW-1015">Disulfide bond</keyword>
<comment type="function">
    <text evidence="2">Removal of H(2)O(2), oxidation of toxic reductants, biosynthesis and degradation of lignin, suberization, auxin catabolism, response to environmental stresses such as wounding, pathogen attack and oxidative stress. These functions might be dependent on each isozyme/isoform in each plant tissue.</text>
</comment>
<dbReference type="PANTHER" id="PTHR31517">
    <property type="match status" value="1"/>
</dbReference>
<evidence type="ECO:0000259" key="19">
    <source>
        <dbReference type="PROSITE" id="PS50873"/>
    </source>
</evidence>
<evidence type="ECO:0000313" key="20">
    <source>
        <dbReference type="EMBL" id="KAJ8448770.1"/>
    </source>
</evidence>